<evidence type="ECO:0000313" key="2">
    <source>
        <dbReference type="Proteomes" id="UP000789702"/>
    </source>
</evidence>
<gene>
    <name evidence="1" type="ORF">DHETER_LOCUS9552</name>
</gene>
<feature type="non-terminal residue" evidence="1">
    <location>
        <position position="1"/>
    </location>
</feature>
<evidence type="ECO:0000313" key="1">
    <source>
        <dbReference type="EMBL" id="CAG8656598.1"/>
    </source>
</evidence>
<comment type="caution">
    <text evidence="1">The sequence shown here is derived from an EMBL/GenBank/DDBJ whole genome shotgun (WGS) entry which is preliminary data.</text>
</comment>
<dbReference type="EMBL" id="CAJVPU010016966">
    <property type="protein sequence ID" value="CAG8656598.1"/>
    <property type="molecule type" value="Genomic_DNA"/>
</dbReference>
<feature type="non-terminal residue" evidence="1">
    <location>
        <position position="43"/>
    </location>
</feature>
<dbReference type="Proteomes" id="UP000789702">
    <property type="component" value="Unassembled WGS sequence"/>
</dbReference>
<name>A0ACA9NL14_9GLOM</name>
<proteinExistence type="predicted"/>
<sequence length="43" mass="4883">VETGTEVVEQRIDKVEQVEKKIDISESSIFINIVDNLLLGSFF</sequence>
<protein>
    <submittedName>
        <fullName evidence="1">5157_t:CDS:1</fullName>
    </submittedName>
</protein>
<reference evidence="1" key="1">
    <citation type="submission" date="2021-06" db="EMBL/GenBank/DDBJ databases">
        <authorList>
            <person name="Kallberg Y."/>
            <person name="Tangrot J."/>
            <person name="Rosling A."/>
        </authorList>
    </citation>
    <scope>NUCLEOTIDE SEQUENCE</scope>
    <source>
        <strain evidence="1">IL203A</strain>
    </source>
</reference>
<keyword evidence="2" id="KW-1185">Reference proteome</keyword>
<organism evidence="1 2">
    <name type="scientific">Dentiscutata heterogama</name>
    <dbReference type="NCBI Taxonomy" id="1316150"/>
    <lineage>
        <taxon>Eukaryota</taxon>
        <taxon>Fungi</taxon>
        <taxon>Fungi incertae sedis</taxon>
        <taxon>Mucoromycota</taxon>
        <taxon>Glomeromycotina</taxon>
        <taxon>Glomeromycetes</taxon>
        <taxon>Diversisporales</taxon>
        <taxon>Gigasporaceae</taxon>
        <taxon>Dentiscutata</taxon>
    </lineage>
</organism>
<accession>A0ACA9NL14</accession>